<dbReference type="AlphaFoldDB" id="A0AAD7IS98"/>
<sequence>MPRQPTTTEVRLNDISTCVAITASTLDILVETFKIPGLEAILNTAQSLLKLLKTIKQEKNECAELMEQTHNILNAIIGVYVKSDTGVKLPPSTLHEIANFTQTLHKIHTFAGAQQSGSKIKKFLRQGELSGLLKDCKTGVQQGLLFFQIKSLDIMSTAREMDQQAQIRHQEVLNMIETMSNSDSASLMSKSYPGSYAR</sequence>
<reference evidence="2" key="1">
    <citation type="submission" date="2023-03" db="EMBL/GenBank/DDBJ databases">
        <title>Massive genome expansion in bonnet fungi (Mycena s.s.) driven by repeated elements and novel gene families across ecological guilds.</title>
        <authorList>
            <consortium name="Lawrence Berkeley National Laboratory"/>
            <person name="Harder C.B."/>
            <person name="Miyauchi S."/>
            <person name="Viragh M."/>
            <person name="Kuo A."/>
            <person name="Thoen E."/>
            <person name="Andreopoulos B."/>
            <person name="Lu D."/>
            <person name="Skrede I."/>
            <person name="Drula E."/>
            <person name="Henrissat B."/>
            <person name="Morin E."/>
            <person name="Kohler A."/>
            <person name="Barry K."/>
            <person name="LaButti K."/>
            <person name="Morin E."/>
            <person name="Salamov A."/>
            <person name="Lipzen A."/>
            <person name="Mereny Z."/>
            <person name="Hegedus B."/>
            <person name="Baldrian P."/>
            <person name="Stursova M."/>
            <person name="Weitz H."/>
            <person name="Taylor A."/>
            <person name="Grigoriev I.V."/>
            <person name="Nagy L.G."/>
            <person name="Martin F."/>
            <person name="Kauserud H."/>
        </authorList>
    </citation>
    <scope>NUCLEOTIDE SEQUENCE</scope>
    <source>
        <strain evidence="2">CBHHK182m</strain>
    </source>
</reference>
<evidence type="ECO:0000256" key="1">
    <source>
        <dbReference type="SAM" id="Coils"/>
    </source>
</evidence>
<dbReference type="EMBL" id="JARKIB010000069">
    <property type="protein sequence ID" value="KAJ7749446.1"/>
    <property type="molecule type" value="Genomic_DNA"/>
</dbReference>
<accession>A0AAD7IS98</accession>
<dbReference type="InterPro" id="IPR059179">
    <property type="entry name" value="MLKL-like_MCAfunc"/>
</dbReference>
<name>A0AAD7IS98_9AGAR</name>
<comment type="caution">
    <text evidence="2">The sequence shown here is derived from an EMBL/GenBank/DDBJ whole genome shotgun (WGS) entry which is preliminary data.</text>
</comment>
<organism evidence="2 3">
    <name type="scientific">Mycena metata</name>
    <dbReference type="NCBI Taxonomy" id="1033252"/>
    <lineage>
        <taxon>Eukaryota</taxon>
        <taxon>Fungi</taxon>
        <taxon>Dikarya</taxon>
        <taxon>Basidiomycota</taxon>
        <taxon>Agaricomycotina</taxon>
        <taxon>Agaricomycetes</taxon>
        <taxon>Agaricomycetidae</taxon>
        <taxon>Agaricales</taxon>
        <taxon>Marasmiineae</taxon>
        <taxon>Mycenaceae</taxon>
        <taxon>Mycena</taxon>
    </lineage>
</organism>
<keyword evidence="1" id="KW-0175">Coiled coil</keyword>
<dbReference type="InterPro" id="IPR036537">
    <property type="entry name" value="Adaptor_Cbl_N_dom_sf"/>
</dbReference>
<dbReference type="Gene3D" id="1.20.930.20">
    <property type="entry name" value="Adaptor protein Cbl, N-terminal domain"/>
    <property type="match status" value="1"/>
</dbReference>
<dbReference type="GO" id="GO:0007166">
    <property type="term" value="P:cell surface receptor signaling pathway"/>
    <property type="evidence" value="ECO:0007669"/>
    <property type="project" value="InterPro"/>
</dbReference>
<feature type="coiled-coil region" evidence="1">
    <location>
        <begin position="38"/>
        <end position="75"/>
    </location>
</feature>
<dbReference type="Proteomes" id="UP001215598">
    <property type="component" value="Unassembled WGS sequence"/>
</dbReference>
<keyword evidence="3" id="KW-1185">Reference proteome</keyword>
<dbReference type="CDD" id="cd21037">
    <property type="entry name" value="MLKL_NTD"/>
    <property type="match status" value="1"/>
</dbReference>
<evidence type="ECO:0000313" key="3">
    <source>
        <dbReference type="Proteomes" id="UP001215598"/>
    </source>
</evidence>
<evidence type="ECO:0000313" key="2">
    <source>
        <dbReference type="EMBL" id="KAJ7749446.1"/>
    </source>
</evidence>
<protein>
    <submittedName>
        <fullName evidence="2">Uncharacterized protein</fullName>
    </submittedName>
</protein>
<proteinExistence type="predicted"/>
<gene>
    <name evidence="2" type="ORF">B0H16DRAFT_1725093</name>
</gene>